<dbReference type="InterPro" id="IPR004477">
    <property type="entry name" value="ComEC_N"/>
</dbReference>
<dbReference type="EMBL" id="MQWA01000001">
    <property type="protein sequence ID" value="PQJ28603.1"/>
    <property type="molecule type" value="Genomic_DNA"/>
</dbReference>
<feature type="transmembrane region" description="Helical" evidence="6">
    <location>
        <begin position="418"/>
        <end position="442"/>
    </location>
</feature>
<keyword evidence="10" id="KW-1185">Reference proteome</keyword>
<feature type="transmembrane region" description="Helical" evidence="6">
    <location>
        <begin position="304"/>
        <end position="324"/>
    </location>
</feature>
<keyword evidence="3 6" id="KW-0812">Transmembrane</keyword>
<dbReference type="RefSeq" id="WP_105043102.1">
    <property type="nucleotide sequence ID" value="NZ_MQWA01000001.1"/>
</dbReference>
<dbReference type="Pfam" id="PF03772">
    <property type="entry name" value="Competence"/>
    <property type="match status" value="1"/>
</dbReference>
<feature type="domain" description="DUF4131" evidence="8">
    <location>
        <begin position="33"/>
        <end position="168"/>
    </location>
</feature>
<keyword evidence="5 6" id="KW-0472">Membrane</keyword>
<evidence type="ECO:0000256" key="4">
    <source>
        <dbReference type="ARBA" id="ARBA00022989"/>
    </source>
</evidence>
<feature type="domain" description="ComEC/Rec2-related protein" evidence="7">
    <location>
        <begin position="214"/>
        <end position="479"/>
    </location>
</feature>
<evidence type="ECO:0000313" key="9">
    <source>
        <dbReference type="EMBL" id="PQJ28603.1"/>
    </source>
</evidence>
<keyword evidence="2" id="KW-1003">Cell membrane</keyword>
<dbReference type="Gene3D" id="3.60.15.10">
    <property type="entry name" value="Ribonuclease Z/Hydroxyacylglutathione hydrolase-like"/>
    <property type="match status" value="1"/>
</dbReference>
<evidence type="ECO:0000256" key="5">
    <source>
        <dbReference type="ARBA" id="ARBA00023136"/>
    </source>
</evidence>
<proteinExistence type="predicted"/>
<feature type="transmembrane region" description="Helical" evidence="6">
    <location>
        <begin position="12"/>
        <end position="29"/>
    </location>
</feature>
<dbReference type="PANTHER" id="PTHR30619">
    <property type="entry name" value="DNA INTERNALIZATION/COMPETENCE PROTEIN COMEC/REC2"/>
    <property type="match status" value="1"/>
</dbReference>
<dbReference type="AlphaFoldDB" id="A0A2S7U345"/>
<evidence type="ECO:0008006" key="11">
    <source>
        <dbReference type="Google" id="ProtNLM"/>
    </source>
</evidence>
<organism evidence="9 10">
    <name type="scientific">Rubritalea profundi</name>
    <dbReference type="NCBI Taxonomy" id="1658618"/>
    <lineage>
        <taxon>Bacteria</taxon>
        <taxon>Pseudomonadati</taxon>
        <taxon>Verrucomicrobiota</taxon>
        <taxon>Verrucomicrobiia</taxon>
        <taxon>Verrucomicrobiales</taxon>
        <taxon>Rubritaleaceae</taxon>
        <taxon>Rubritalea</taxon>
    </lineage>
</organism>
<gene>
    <name evidence="9" type="ORF">BSZ32_08870</name>
</gene>
<evidence type="ECO:0000256" key="1">
    <source>
        <dbReference type="ARBA" id="ARBA00004651"/>
    </source>
</evidence>
<dbReference type="SUPFAM" id="SSF56281">
    <property type="entry name" value="Metallo-hydrolase/oxidoreductase"/>
    <property type="match status" value="1"/>
</dbReference>
<dbReference type="InterPro" id="IPR025405">
    <property type="entry name" value="DUF4131"/>
</dbReference>
<evidence type="ECO:0000256" key="2">
    <source>
        <dbReference type="ARBA" id="ARBA00022475"/>
    </source>
</evidence>
<reference evidence="9 10" key="1">
    <citation type="submission" date="2016-12" db="EMBL/GenBank/DDBJ databases">
        <title>Study of bacterial adaptation to deep sea.</title>
        <authorList>
            <person name="Song J."/>
            <person name="Yoshizawa S."/>
            <person name="Kogure K."/>
        </authorList>
    </citation>
    <scope>NUCLEOTIDE SEQUENCE [LARGE SCALE GENOMIC DNA]</scope>
    <source>
        <strain evidence="9 10">SAORIC-165</strain>
    </source>
</reference>
<feature type="transmembrane region" description="Helical" evidence="6">
    <location>
        <begin position="485"/>
        <end position="507"/>
    </location>
</feature>
<feature type="transmembrane region" description="Helical" evidence="6">
    <location>
        <begin position="386"/>
        <end position="406"/>
    </location>
</feature>
<dbReference type="NCBIfam" id="TIGR00360">
    <property type="entry name" value="ComEC_N-term"/>
    <property type="match status" value="1"/>
</dbReference>
<dbReference type="InterPro" id="IPR036866">
    <property type="entry name" value="RibonucZ/Hydroxyglut_hydro"/>
</dbReference>
<dbReference type="GO" id="GO:0005886">
    <property type="term" value="C:plasma membrane"/>
    <property type="evidence" value="ECO:0007669"/>
    <property type="project" value="UniProtKB-SubCell"/>
</dbReference>
<sequence>MKGPRWLENQLARCPLAAPAIAVIAAVLYADQPSWWSAFLFLGAVSLGLWSRRGIFLLCILLGCVAGFHHSIQLSKQEAMAQEYGSWWSGDVWLASEVKRGKALGLSVGEPRVKLQIWLPEYEADWKMGQRLRLSGRLVEPAIPLNPHVFDESQWLHRKGVAGVLITRECEVLGETSSRFMVQRSAHSVREWLSQRLTLGLDPEGDEAKIIRAMTLGERPEKSAELLADFRHSGAIHVFAVSGLHVMMVGSMVAVLLKAFGCGRRVWVPCVIAGMFFYALVTGMRPPAMRAAVMGAVLLSAWLVQRRIVLANSVAAGAIVALLWDGHMLFQPGFQLSFGVLVAIALLGGVVTKCFHWFSYVDPFLPRSLYSRWQEWSLRMRRKVQGALVVASCAWCGSSPLTWMYFRLLAPISIFVSLPLVLLLYLILISSGASLVLGTIWLPLGVGVNQWNGQLAHSSKSIVSRAAVIPGGHVVARPWQKGERVVIYALPDGAAAVYFGIGGGVMLDVGSAREFRREVFPSLSKNGARMDSLILSHADSQHCGGVEQFLELIQLKQCVIPERSAMSMSFKNAVGLLEVADVSVHVIQTGDRLPLGDESWIEVVYAAERSEGLADDRCLVLRLHWRGSRILFTADSGYKFEHWVLENNTDVAADILMLGKHERDEQLGRDFLQKVGAKIVVSSDGRAAFDGAANYTLLQQGALILEWSNGQMRLFSQLQGELRSID</sequence>
<dbReference type="OrthoDB" id="9761531at2"/>
<name>A0A2S7U345_9BACT</name>
<feature type="transmembrane region" description="Helical" evidence="6">
    <location>
        <begin position="266"/>
        <end position="284"/>
    </location>
</feature>
<feature type="transmembrane region" description="Helical" evidence="6">
    <location>
        <begin position="235"/>
        <end position="257"/>
    </location>
</feature>
<evidence type="ECO:0000259" key="7">
    <source>
        <dbReference type="Pfam" id="PF03772"/>
    </source>
</evidence>
<dbReference type="Proteomes" id="UP000239907">
    <property type="component" value="Unassembled WGS sequence"/>
</dbReference>
<dbReference type="Pfam" id="PF13567">
    <property type="entry name" value="DUF4131"/>
    <property type="match status" value="1"/>
</dbReference>
<comment type="subcellular location">
    <subcellularLocation>
        <location evidence="1">Cell membrane</location>
        <topology evidence="1">Multi-pass membrane protein</topology>
    </subcellularLocation>
</comment>
<evidence type="ECO:0000259" key="8">
    <source>
        <dbReference type="Pfam" id="PF13567"/>
    </source>
</evidence>
<evidence type="ECO:0000256" key="6">
    <source>
        <dbReference type="SAM" id="Phobius"/>
    </source>
</evidence>
<dbReference type="PANTHER" id="PTHR30619:SF7">
    <property type="entry name" value="BETA-LACTAMASE DOMAIN PROTEIN"/>
    <property type="match status" value="1"/>
</dbReference>
<keyword evidence="4 6" id="KW-1133">Transmembrane helix</keyword>
<evidence type="ECO:0000256" key="3">
    <source>
        <dbReference type="ARBA" id="ARBA00022692"/>
    </source>
</evidence>
<evidence type="ECO:0000313" key="10">
    <source>
        <dbReference type="Proteomes" id="UP000239907"/>
    </source>
</evidence>
<dbReference type="InterPro" id="IPR052159">
    <property type="entry name" value="Competence_DNA_uptake"/>
</dbReference>
<accession>A0A2S7U345</accession>
<feature type="transmembrane region" description="Helical" evidence="6">
    <location>
        <begin position="336"/>
        <end position="358"/>
    </location>
</feature>
<feature type="transmembrane region" description="Helical" evidence="6">
    <location>
        <begin position="55"/>
        <end position="72"/>
    </location>
</feature>
<comment type="caution">
    <text evidence="9">The sequence shown here is derived from an EMBL/GenBank/DDBJ whole genome shotgun (WGS) entry which is preliminary data.</text>
</comment>
<protein>
    <recommendedName>
        <fullName evidence="11">Metallo-beta-lactamase domain-containing protein</fullName>
    </recommendedName>
</protein>